<dbReference type="Proteomes" id="UP000761534">
    <property type="component" value="Unassembled WGS sequence"/>
</dbReference>
<feature type="signal peptide" evidence="1">
    <location>
        <begin position="1"/>
        <end position="18"/>
    </location>
</feature>
<gene>
    <name evidence="2" type="ORF">TRICI_002918</name>
</gene>
<reference evidence="2" key="1">
    <citation type="journal article" date="2019" name="G3 (Bethesda)">
        <title>Genome Assemblies of Two Rare Opportunistic Yeast Pathogens: Diutina rugosa (syn. Candida rugosa) and Trichomonascus ciferrii (syn. Candida ciferrii).</title>
        <authorList>
            <person name="Mixao V."/>
            <person name="Saus E."/>
            <person name="Hansen A.P."/>
            <person name="Lass-Florl C."/>
            <person name="Gabaldon T."/>
        </authorList>
    </citation>
    <scope>NUCLEOTIDE SEQUENCE</scope>
    <source>
        <strain evidence="2">CBS 4856</strain>
    </source>
</reference>
<organism evidence="2 3">
    <name type="scientific">Trichomonascus ciferrii</name>
    <dbReference type="NCBI Taxonomy" id="44093"/>
    <lineage>
        <taxon>Eukaryota</taxon>
        <taxon>Fungi</taxon>
        <taxon>Dikarya</taxon>
        <taxon>Ascomycota</taxon>
        <taxon>Saccharomycotina</taxon>
        <taxon>Dipodascomycetes</taxon>
        <taxon>Dipodascales</taxon>
        <taxon>Trichomonascaceae</taxon>
        <taxon>Trichomonascus</taxon>
        <taxon>Trichomonascus ciferrii complex</taxon>
    </lineage>
</organism>
<dbReference type="PANTHER" id="PTHR39219:SF1">
    <property type="entry name" value="ER MEMBRANE PROTEIN COMPLEX SUBUNIT 10"/>
    <property type="match status" value="1"/>
</dbReference>
<feature type="chain" id="PRO_5024965491" description="ER membrane protein complex subunit 10" evidence="1">
    <location>
        <begin position="19"/>
        <end position="173"/>
    </location>
</feature>
<keyword evidence="3" id="KW-1185">Reference proteome</keyword>
<evidence type="ECO:0000313" key="2">
    <source>
        <dbReference type="EMBL" id="KAA8914420.1"/>
    </source>
</evidence>
<comment type="caution">
    <text evidence="2">The sequence shown here is derived from an EMBL/GenBank/DDBJ whole genome shotgun (WGS) entry which is preliminary data.</text>
</comment>
<protein>
    <recommendedName>
        <fullName evidence="4">ER membrane protein complex subunit 10</fullName>
    </recommendedName>
</protein>
<name>A0A642V4J3_9ASCO</name>
<proteinExistence type="predicted"/>
<accession>A0A642V4J3</accession>
<sequence>MVVKLLIAFTILLQIAFADNLKVLIQPLGSTETILRGVISYDPEDVGDVTYERTKQTVSGKACVGIELSGKDFKCMALGNLNNTASDKIVVYLNKDNSVRNLDYSVDDTDNVQVIRRDAKGPVPGMKEPIKLVDNEVPQEEPPKTFIQKYWMYIVPVVLMLMVSGGADPNQQR</sequence>
<dbReference type="PANTHER" id="PTHR39219">
    <property type="entry name" value="ER MEMBRANE PROTEIN COMPLEX SUBUNIT 10"/>
    <property type="match status" value="1"/>
</dbReference>
<evidence type="ECO:0000256" key="1">
    <source>
        <dbReference type="SAM" id="SignalP"/>
    </source>
</evidence>
<keyword evidence="1" id="KW-0732">Signal</keyword>
<evidence type="ECO:0000313" key="3">
    <source>
        <dbReference type="Proteomes" id="UP000761534"/>
    </source>
</evidence>
<dbReference type="Pfam" id="PF21203">
    <property type="entry name" value="ECM10"/>
    <property type="match status" value="1"/>
</dbReference>
<dbReference type="AlphaFoldDB" id="A0A642V4J3"/>
<dbReference type="OrthoDB" id="1894652at2759"/>
<dbReference type="VEuPathDB" id="FungiDB:TRICI_002918"/>
<dbReference type="EMBL" id="SWFS01000201">
    <property type="protein sequence ID" value="KAA8914420.1"/>
    <property type="molecule type" value="Genomic_DNA"/>
</dbReference>
<evidence type="ECO:0008006" key="4">
    <source>
        <dbReference type="Google" id="ProtNLM"/>
    </source>
</evidence>